<dbReference type="Proteomes" id="UP000799753">
    <property type="component" value="Unassembled WGS sequence"/>
</dbReference>
<dbReference type="AlphaFoldDB" id="A0A6A6S7Q4"/>
<reference evidence="1" key="1">
    <citation type="journal article" date="2020" name="Stud. Mycol.">
        <title>101 Dothideomycetes genomes: a test case for predicting lifestyles and emergence of pathogens.</title>
        <authorList>
            <person name="Haridas S."/>
            <person name="Albert R."/>
            <person name="Binder M."/>
            <person name="Bloem J."/>
            <person name="Labutti K."/>
            <person name="Salamov A."/>
            <person name="Andreopoulos B."/>
            <person name="Baker S."/>
            <person name="Barry K."/>
            <person name="Bills G."/>
            <person name="Bluhm B."/>
            <person name="Cannon C."/>
            <person name="Castanera R."/>
            <person name="Culley D."/>
            <person name="Daum C."/>
            <person name="Ezra D."/>
            <person name="Gonzalez J."/>
            <person name="Henrissat B."/>
            <person name="Kuo A."/>
            <person name="Liang C."/>
            <person name="Lipzen A."/>
            <person name="Lutzoni F."/>
            <person name="Magnuson J."/>
            <person name="Mondo S."/>
            <person name="Nolan M."/>
            <person name="Ohm R."/>
            <person name="Pangilinan J."/>
            <person name="Park H.-J."/>
            <person name="Ramirez L."/>
            <person name="Alfaro M."/>
            <person name="Sun H."/>
            <person name="Tritt A."/>
            <person name="Yoshinaga Y."/>
            <person name="Zwiers L.-H."/>
            <person name="Turgeon B."/>
            <person name="Goodwin S."/>
            <person name="Spatafora J."/>
            <person name="Crous P."/>
            <person name="Grigoriev I."/>
        </authorList>
    </citation>
    <scope>NUCLEOTIDE SEQUENCE</scope>
    <source>
        <strain evidence="1">CBS 473.64</strain>
    </source>
</reference>
<accession>A0A6A6S7Q4</accession>
<protein>
    <submittedName>
        <fullName evidence="1">Uncharacterized protein</fullName>
    </submittedName>
</protein>
<dbReference type="EMBL" id="MU006780">
    <property type="protein sequence ID" value="KAF2643242.1"/>
    <property type="molecule type" value="Genomic_DNA"/>
</dbReference>
<proteinExistence type="predicted"/>
<evidence type="ECO:0000313" key="1">
    <source>
        <dbReference type="EMBL" id="KAF2643242.1"/>
    </source>
</evidence>
<sequence>MLGMAATNWRAEPLSNHGPRPAAALPLPCKSRTFHRASHPISALLPFCPSALHCAHLPLLIIQFFVGFAPASRFFFSIGAQVQTSISGRHVASLCFRSIPAMLRPGGQALAGSLPDVPRSILQPCQSSPFCFRHRGSRSPGLDRKRNRSFLR</sequence>
<evidence type="ECO:0000313" key="2">
    <source>
        <dbReference type="Proteomes" id="UP000799753"/>
    </source>
</evidence>
<gene>
    <name evidence="1" type="ORF">P280DRAFT_247191</name>
</gene>
<organism evidence="1 2">
    <name type="scientific">Massarina eburnea CBS 473.64</name>
    <dbReference type="NCBI Taxonomy" id="1395130"/>
    <lineage>
        <taxon>Eukaryota</taxon>
        <taxon>Fungi</taxon>
        <taxon>Dikarya</taxon>
        <taxon>Ascomycota</taxon>
        <taxon>Pezizomycotina</taxon>
        <taxon>Dothideomycetes</taxon>
        <taxon>Pleosporomycetidae</taxon>
        <taxon>Pleosporales</taxon>
        <taxon>Massarineae</taxon>
        <taxon>Massarinaceae</taxon>
        <taxon>Massarina</taxon>
    </lineage>
</organism>
<keyword evidence="2" id="KW-1185">Reference proteome</keyword>
<name>A0A6A6S7Q4_9PLEO</name>